<name>A0A4R3TF84_9FIRM</name>
<dbReference type="RefSeq" id="WP_165877193.1">
    <property type="nucleotide sequence ID" value="NZ_JANKBG010000005.1"/>
</dbReference>
<gene>
    <name evidence="1" type="ORF">EDD61_106139</name>
</gene>
<protein>
    <submittedName>
        <fullName evidence="1">Uncharacterized protein</fullName>
    </submittedName>
</protein>
<comment type="caution">
    <text evidence="1">The sequence shown here is derived from an EMBL/GenBank/DDBJ whole genome shotgun (WGS) entry which is preliminary data.</text>
</comment>
<accession>A0A4R3TF84</accession>
<sequence length="48" mass="5690">MKKQTGKYFSDSSLLARVRYGMQPTEIWDEHTGKTTYYKKTVKNCKIK</sequence>
<evidence type="ECO:0000313" key="1">
    <source>
        <dbReference type="EMBL" id="TCU60628.1"/>
    </source>
</evidence>
<organism evidence="1 2">
    <name type="scientific">Longicatena caecimuris</name>
    <dbReference type="NCBI Taxonomy" id="1796635"/>
    <lineage>
        <taxon>Bacteria</taxon>
        <taxon>Bacillati</taxon>
        <taxon>Bacillota</taxon>
        <taxon>Erysipelotrichia</taxon>
        <taxon>Erysipelotrichales</taxon>
        <taxon>Erysipelotrichaceae</taxon>
        <taxon>Longicatena</taxon>
    </lineage>
</organism>
<dbReference type="AlphaFoldDB" id="A0A4R3TF84"/>
<reference evidence="1 2" key="1">
    <citation type="submission" date="2019-03" db="EMBL/GenBank/DDBJ databases">
        <title>Genomic Encyclopedia of Type Strains, Phase IV (KMG-IV): sequencing the most valuable type-strain genomes for metagenomic binning, comparative biology and taxonomic classification.</title>
        <authorList>
            <person name="Goeker M."/>
        </authorList>
    </citation>
    <scope>NUCLEOTIDE SEQUENCE [LARGE SCALE GENOMIC DNA]</scope>
    <source>
        <strain evidence="1 2">DSM 29481</strain>
    </source>
</reference>
<proteinExistence type="predicted"/>
<evidence type="ECO:0000313" key="2">
    <source>
        <dbReference type="Proteomes" id="UP000295773"/>
    </source>
</evidence>
<keyword evidence="2" id="KW-1185">Reference proteome</keyword>
<dbReference type="Proteomes" id="UP000295773">
    <property type="component" value="Unassembled WGS sequence"/>
</dbReference>
<dbReference type="EMBL" id="SMBP01000006">
    <property type="protein sequence ID" value="TCU60628.1"/>
    <property type="molecule type" value="Genomic_DNA"/>
</dbReference>